<reference evidence="6" key="1">
    <citation type="submission" date="2019-07" db="EMBL/GenBank/DDBJ databases">
        <authorList>
            <person name="Ashton P.M."/>
            <person name="Dallman T."/>
            <person name="Nair S."/>
            <person name="De Pinna E."/>
            <person name="Peters T."/>
            <person name="Grant K."/>
        </authorList>
    </citation>
    <scope>NUCLEOTIDE SEQUENCE [LARGE SCALE GENOMIC DNA]</scope>
    <source>
        <strain evidence="6">107213</strain>
    </source>
</reference>
<dbReference type="Pfam" id="PF00419">
    <property type="entry name" value="Fimbrial"/>
    <property type="match status" value="1"/>
</dbReference>
<gene>
    <name evidence="6" type="ORF">FNN84_22685</name>
</gene>
<organism evidence="6">
    <name type="scientific">Salmonella enterica subsp. salamae</name>
    <dbReference type="NCBI Taxonomy" id="59202"/>
    <lineage>
        <taxon>Bacteria</taxon>
        <taxon>Pseudomonadati</taxon>
        <taxon>Pseudomonadota</taxon>
        <taxon>Gammaproteobacteria</taxon>
        <taxon>Enterobacterales</taxon>
        <taxon>Enterobacteriaceae</taxon>
        <taxon>Salmonella</taxon>
    </lineage>
</organism>
<dbReference type="Gene3D" id="2.60.40.1090">
    <property type="entry name" value="Fimbrial-type adhesion domain"/>
    <property type="match status" value="1"/>
</dbReference>
<keyword evidence="3" id="KW-0732">Signal</keyword>
<evidence type="ECO:0000256" key="2">
    <source>
        <dbReference type="ARBA" id="ARBA00006671"/>
    </source>
</evidence>
<dbReference type="EMBL" id="AAILSQ010000037">
    <property type="protein sequence ID" value="ECF6053975.1"/>
    <property type="molecule type" value="Genomic_DNA"/>
</dbReference>
<evidence type="ECO:0000313" key="6">
    <source>
        <dbReference type="EMBL" id="ECF6053975.1"/>
    </source>
</evidence>
<dbReference type="GO" id="GO:0043709">
    <property type="term" value="P:cell adhesion involved in single-species biofilm formation"/>
    <property type="evidence" value="ECO:0007669"/>
    <property type="project" value="TreeGrafter"/>
</dbReference>
<comment type="similarity">
    <text evidence="2">Belongs to the fimbrial protein family.</text>
</comment>
<name>A0A5Y2S750_SALER</name>
<comment type="subcellular location">
    <subcellularLocation>
        <location evidence="1">Fimbrium</location>
    </subcellularLocation>
</comment>
<comment type="caution">
    <text evidence="6">The sequence shown here is derived from an EMBL/GenBank/DDBJ whole genome shotgun (WGS) entry which is preliminary data.</text>
</comment>
<evidence type="ECO:0000256" key="1">
    <source>
        <dbReference type="ARBA" id="ARBA00004561"/>
    </source>
</evidence>
<feature type="domain" description="Fimbrial-type adhesion" evidence="5">
    <location>
        <begin position="44"/>
        <end position="183"/>
    </location>
</feature>
<dbReference type="InterPro" id="IPR050263">
    <property type="entry name" value="Bact_Fimbrial_Adh_Pro"/>
</dbReference>
<dbReference type="InterPro" id="IPR036937">
    <property type="entry name" value="Adhesion_dom_fimbrial_sf"/>
</dbReference>
<keyword evidence="4" id="KW-0281">Fimbrium</keyword>
<evidence type="ECO:0000256" key="4">
    <source>
        <dbReference type="ARBA" id="ARBA00023263"/>
    </source>
</evidence>
<accession>A0A5Y2S750</accession>
<sequence>MTSSNAKSLAEMLSRRAVWKGGGVAVVLMGISLPISYAATYNVNITGTVQKNTCTISNPPVALPLDPIKETAVSTTPSMSKELKFTLTNCGNNFIGVNVKVSGVAEGDYFKPDSSGTDTAKGVLLSVKHGSSVIKPDTPKDIRLSAGGSTAVDLPFNIGYVKDANKSVMPGEIRAALTFELNFL</sequence>
<dbReference type="AlphaFoldDB" id="A0A5Y2S750"/>
<proteinExistence type="inferred from homology"/>
<dbReference type="PANTHER" id="PTHR33420:SF3">
    <property type="entry name" value="FIMBRIAL SUBUNIT ELFA"/>
    <property type="match status" value="1"/>
</dbReference>
<evidence type="ECO:0000259" key="5">
    <source>
        <dbReference type="Pfam" id="PF00419"/>
    </source>
</evidence>
<evidence type="ECO:0000256" key="3">
    <source>
        <dbReference type="ARBA" id="ARBA00022729"/>
    </source>
</evidence>
<dbReference type="GO" id="GO:0009289">
    <property type="term" value="C:pilus"/>
    <property type="evidence" value="ECO:0007669"/>
    <property type="project" value="UniProtKB-SubCell"/>
</dbReference>
<dbReference type="SUPFAM" id="SSF49401">
    <property type="entry name" value="Bacterial adhesins"/>
    <property type="match status" value="1"/>
</dbReference>
<dbReference type="PANTHER" id="PTHR33420">
    <property type="entry name" value="FIMBRIAL SUBUNIT ELFA-RELATED"/>
    <property type="match status" value="1"/>
</dbReference>
<protein>
    <submittedName>
        <fullName evidence="6">Fimbrial protein</fullName>
    </submittedName>
</protein>
<dbReference type="InterPro" id="IPR000259">
    <property type="entry name" value="Adhesion_dom_fimbrial"/>
</dbReference>
<dbReference type="Proteomes" id="UP000839746">
    <property type="component" value="Unassembled WGS sequence"/>
</dbReference>
<dbReference type="InterPro" id="IPR008966">
    <property type="entry name" value="Adhesion_dom_sf"/>
</dbReference>